<gene>
    <name evidence="8" type="ORF">S06H3_34239</name>
</gene>
<feature type="domain" description="NfeD-like C-terminal" evidence="6">
    <location>
        <begin position="234"/>
        <end position="274"/>
    </location>
</feature>
<protein>
    <submittedName>
        <fullName evidence="8">Uncharacterized protein</fullName>
    </submittedName>
</protein>
<dbReference type="GO" id="GO:0016020">
    <property type="term" value="C:membrane"/>
    <property type="evidence" value="ECO:0007669"/>
    <property type="project" value="UniProtKB-SubCell"/>
</dbReference>
<evidence type="ECO:0000256" key="3">
    <source>
        <dbReference type="ARBA" id="ARBA00022989"/>
    </source>
</evidence>
<dbReference type="Pfam" id="PF01957">
    <property type="entry name" value="NfeD"/>
    <property type="match status" value="1"/>
</dbReference>
<accession>X1PBP4</accession>
<dbReference type="SUPFAM" id="SSF141322">
    <property type="entry name" value="NfeD domain-like"/>
    <property type="match status" value="1"/>
</dbReference>
<dbReference type="Gene3D" id="2.40.50.140">
    <property type="entry name" value="Nucleic acid-binding proteins"/>
    <property type="match status" value="1"/>
</dbReference>
<reference evidence="8" key="1">
    <citation type="journal article" date="2014" name="Front. Microbiol.">
        <title>High frequency of phylogenetically diverse reductive dehalogenase-homologous genes in deep subseafloor sedimentary metagenomes.</title>
        <authorList>
            <person name="Kawai M."/>
            <person name="Futagami T."/>
            <person name="Toyoda A."/>
            <person name="Takaki Y."/>
            <person name="Nishi S."/>
            <person name="Hori S."/>
            <person name="Arai W."/>
            <person name="Tsubouchi T."/>
            <person name="Morono Y."/>
            <person name="Uchiyama I."/>
            <person name="Ito T."/>
            <person name="Fujiyama A."/>
            <person name="Inagaki F."/>
            <person name="Takami H."/>
        </authorList>
    </citation>
    <scope>NUCLEOTIDE SEQUENCE</scope>
    <source>
        <strain evidence="8">Expedition CK06-06</strain>
    </source>
</reference>
<feature type="transmembrane region" description="Helical" evidence="5">
    <location>
        <begin position="202"/>
        <end position="223"/>
    </location>
</feature>
<evidence type="ECO:0000259" key="7">
    <source>
        <dbReference type="Pfam" id="PF24961"/>
    </source>
</evidence>
<dbReference type="EMBL" id="BARV01020528">
    <property type="protein sequence ID" value="GAI28339.1"/>
    <property type="molecule type" value="Genomic_DNA"/>
</dbReference>
<keyword evidence="2 5" id="KW-0812">Transmembrane</keyword>
<proteinExistence type="predicted"/>
<dbReference type="PANTHER" id="PTHR33507:SF4">
    <property type="entry name" value="NODULATION COMPETITIVENESS PROTEIN NFED"/>
    <property type="match status" value="1"/>
</dbReference>
<organism evidence="8">
    <name type="scientific">marine sediment metagenome</name>
    <dbReference type="NCBI Taxonomy" id="412755"/>
    <lineage>
        <taxon>unclassified sequences</taxon>
        <taxon>metagenomes</taxon>
        <taxon>ecological metagenomes</taxon>
    </lineage>
</organism>
<dbReference type="InterPro" id="IPR052165">
    <property type="entry name" value="Membrane_assoc_protease"/>
</dbReference>
<evidence type="ECO:0000256" key="2">
    <source>
        <dbReference type="ARBA" id="ARBA00022692"/>
    </source>
</evidence>
<feature type="non-terminal residue" evidence="8">
    <location>
        <position position="275"/>
    </location>
</feature>
<dbReference type="InterPro" id="IPR056739">
    <property type="entry name" value="NfeD_membrane"/>
</dbReference>
<feature type="transmembrane region" description="Helical" evidence="5">
    <location>
        <begin position="147"/>
        <end position="164"/>
    </location>
</feature>
<evidence type="ECO:0000259" key="6">
    <source>
        <dbReference type="Pfam" id="PF01957"/>
    </source>
</evidence>
<keyword evidence="3 5" id="KW-1133">Transmembrane helix</keyword>
<evidence type="ECO:0000313" key="8">
    <source>
        <dbReference type="EMBL" id="GAI28339.1"/>
    </source>
</evidence>
<sequence>MKKIVEFSAKWMETIAQERGRNIEEARLAVTESKSFTDVNALDANLIDLRADSLEDLISQINGWQVTLANGMEVTIDTTAYETTRNEMSLIEGFLHAISDPNIAYILLSIGSIGIIAEIYSPGMFFPGILGAISLLLAFYSLGVLDANLGGILLIVLAFGLFIGEVLTTTFGIFTAGGITALVLGSLILFPAGGPLFQVDPWLIAVVTILVAAVFAFVISRVIRAHRRQASTGREELVGKAAVVKTALEPEGMVLFKGERWAAISEKGRIKPGET</sequence>
<feature type="transmembrane region" description="Helical" evidence="5">
    <location>
        <begin position="171"/>
        <end position="190"/>
    </location>
</feature>
<evidence type="ECO:0000256" key="5">
    <source>
        <dbReference type="SAM" id="Phobius"/>
    </source>
</evidence>
<comment type="subcellular location">
    <subcellularLocation>
        <location evidence="1">Membrane</location>
        <topology evidence="1">Multi-pass membrane protein</topology>
    </subcellularLocation>
</comment>
<dbReference type="PANTHER" id="PTHR33507">
    <property type="entry name" value="INNER MEMBRANE PROTEIN YBBJ"/>
    <property type="match status" value="1"/>
</dbReference>
<keyword evidence="4 5" id="KW-0472">Membrane</keyword>
<dbReference type="InterPro" id="IPR012340">
    <property type="entry name" value="NA-bd_OB-fold"/>
</dbReference>
<name>X1PBP4_9ZZZZ</name>
<dbReference type="InterPro" id="IPR002810">
    <property type="entry name" value="NfeD-like_C"/>
</dbReference>
<comment type="caution">
    <text evidence="8">The sequence shown here is derived from an EMBL/GenBank/DDBJ whole genome shotgun (WGS) entry which is preliminary data.</text>
</comment>
<dbReference type="Pfam" id="PF24961">
    <property type="entry name" value="NfeD_membrane"/>
    <property type="match status" value="1"/>
</dbReference>
<dbReference type="AlphaFoldDB" id="X1PBP4"/>
<dbReference type="Gene3D" id="3.90.226.10">
    <property type="entry name" value="2-enoyl-CoA Hydratase, Chain A, domain 1"/>
    <property type="match status" value="1"/>
</dbReference>
<evidence type="ECO:0000256" key="1">
    <source>
        <dbReference type="ARBA" id="ARBA00004141"/>
    </source>
</evidence>
<feature type="domain" description="NfeD integral membrane" evidence="7">
    <location>
        <begin position="102"/>
        <end position="219"/>
    </location>
</feature>
<evidence type="ECO:0000256" key="4">
    <source>
        <dbReference type="ARBA" id="ARBA00023136"/>
    </source>
</evidence>